<dbReference type="PANTHER" id="PTHR43531">
    <property type="entry name" value="PROTEIN ICFG"/>
    <property type="match status" value="1"/>
</dbReference>
<keyword evidence="1" id="KW-0488">Methylation</keyword>
<dbReference type="InterPro" id="IPR051310">
    <property type="entry name" value="MCP_chemotaxis"/>
</dbReference>
<keyword evidence="4" id="KW-1133">Transmembrane helix</keyword>
<dbReference type="PANTHER" id="PTHR43531:SF14">
    <property type="entry name" value="METHYL-ACCEPTING CHEMOTAXIS PROTEIN I-RELATED"/>
    <property type="match status" value="1"/>
</dbReference>
<dbReference type="GO" id="GO:0006935">
    <property type="term" value="P:chemotaxis"/>
    <property type="evidence" value="ECO:0007669"/>
    <property type="project" value="InterPro"/>
</dbReference>
<dbReference type="SMART" id="SM00283">
    <property type="entry name" value="MA"/>
    <property type="match status" value="1"/>
</dbReference>
<keyword evidence="4" id="KW-0812">Transmembrane</keyword>
<evidence type="ECO:0000259" key="5">
    <source>
        <dbReference type="PROSITE" id="PS50111"/>
    </source>
</evidence>
<feature type="transmembrane region" description="Helical" evidence="4">
    <location>
        <begin position="20"/>
        <end position="39"/>
    </location>
</feature>
<name>A0A3A1YTI6_9BURK</name>
<evidence type="ECO:0000256" key="3">
    <source>
        <dbReference type="PROSITE-ProRule" id="PRU00284"/>
    </source>
</evidence>
<evidence type="ECO:0000313" key="7">
    <source>
        <dbReference type="Proteomes" id="UP000266206"/>
    </source>
</evidence>
<dbReference type="EMBL" id="NQYH01000003">
    <property type="protein sequence ID" value="RIY41532.1"/>
    <property type="molecule type" value="Genomic_DNA"/>
</dbReference>
<feature type="transmembrane region" description="Helical" evidence="4">
    <location>
        <begin position="45"/>
        <end position="62"/>
    </location>
</feature>
<organism evidence="6 7">
    <name type="scientific">Neopusillimonas maritima</name>
    <dbReference type="NCBI Taxonomy" id="2026239"/>
    <lineage>
        <taxon>Bacteria</taxon>
        <taxon>Pseudomonadati</taxon>
        <taxon>Pseudomonadota</taxon>
        <taxon>Betaproteobacteria</taxon>
        <taxon>Burkholderiales</taxon>
        <taxon>Alcaligenaceae</taxon>
        <taxon>Neopusillimonas</taxon>
    </lineage>
</organism>
<dbReference type="OrthoDB" id="9806477at2"/>
<proteinExistence type="inferred from homology"/>
<dbReference type="SUPFAM" id="SSF58104">
    <property type="entry name" value="Methyl-accepting chemotaxis protein (MCP) signaling domain"/>
    <property type="match status" value="1"/>
</dbReference>
<evidence type="ECO:0000256" key="1">
    <source>
        <dbReference type="ARBA" id="ARBA00022481"/>
    </source>
</evidence>
<evidence type="ECO:0000313" key="6">
    <source>
        <dbReference type="EMBL" id="RIY41532.1"/>
    </source>
</evidence>
<dbReference type="GO" id="GO:0004888">
    <property type="term" value="F:transmembrane signaling receptor activity"/>
    <property type="evidence" value="ECO:0007669"/>
    <property type="project" value="InterPro"/>
</dbReference>
<keyword evidence="4" id="KW-0472">Membrane</keyword>
<dbReference type="Pfam" id="PF00015">
    <property type="entry name" value="MCPsignal"/>
    <property type="match status" value="1"/>
</dbReference>
<dbReference type="GO" id="GO:0007165">
    <property type="term" value="P:signal transduction"/>
    <property type="evidence" value="ECO:0007669"/>
    <property type="project" value="UniProtKB-KW"/>
</dbReference>
<dbReference type="Gene3D" id="1.10.287.950">
    <property type="entry name" value="Methyl-accepting chemotaxis protein"/>
    <property type="match status" value="1"/>
</dbReference>
<evidence type="ECO:0000256" key="2">
    <source>
        <dbReference type="ARBA" id="ARBA00029447"/>
    </source>
</evidence>
<dbReference type="CDD" id="cd11386">
    <property type="entry name" value="MCP_signal"/>
    <property type="match status" value="1"/>
</dbReference>
<feature type="domain" description="Methyl-accepting transducer" evidence="5">
    <location>
        <begin position="228"/>
        <end position="457"/>
    </location>
</feature>
<accession>A0A3A1YTI6</accession>
<dbReference type="PROSITE" id="PS50111">
    <property type="entry name" value="CHEMOTAXIS_TRANSDUC_2"/>
    <property type="match status" value="1"/>
</dbReference>
<dbReference type="RefSeq" id="WP_119515786.1">
    <property type="nucleotide sequence ID" value="NZ_NQYH01000003.1"/>
</dbReference>
<dbReference type="InterPro" id="IPR004090">
    <property type="entry name" value="Chemotax_Me-accpt_rcpt"/>
</dbReference>
<protein>
    <recommendedName>
        <fullName evidence="5">Methyl-accepting transducer domain-containing protein</fullName>
    </recommendedName>
</protein>
<evidence type="ECO:0000256" key="4">
    <source>
        <dbReference type="SAM" id="Phobius"/>
    </source>
</evidence>
<gene>
    <name evidence="6" type="ORF">CJP73_06025</name>
</gene>
<dbReference type="Proteomes" id="UP000266206">
    <property type="component" value="Unassembled WGS sequence"/>
</dbReference>
<keyword evidence="3" id="KW-0807">Transducer</keyword>
<feature type="transmembrane region" description="Helical" evidence="4">
    <location>
        <begin position="71"/>
        <end position="90"/>
    </location>
</feature>
<dbReference type="PRINTS" id="PR00260">
    <property type="entry name" value="CHEMTRNSDUCR"/>
</dbReference>
<comment type="caution">
    <text evidence="6">The sequence shown here is derived from an EMBL/GenBank/DDBJ whole genome shotgun (WGS) entry which is preliminary data.</text>
</comment>
<dbReference type="GO" id="GO:0005886">
    <property type="term" value="C:plasma membrane"/>
    <property type="evidence" value="ECO:0007669"/>
    <property type="project" value="TreeGrafter"/>
</dbReference>
<dbReference type="AlphaFoldDB" id="A0A3A1YTI6"/>
<reference evidence="6 7" key="1">
    <citation type="submission" date="2017-08" db="EMBL/GenBank/DDBJ databases">
        <title>Pusillimonas indicus sp. nov., a member of the family Alcaligenaceae isolated from surface seawater.</title>
        <authorList>
            <person name="Li J."/>
        </authorList>
    </citation>
    <scope>NUCLEOTIDE SEQUENCE [LARGE SCALE GENOMIC DNA]</scope>
    <source>
        <strain evidence="6 7">L52-1-41</strain>
    </source>
</reference>
<sequence>MTTSSIRAHLNTQYRQADKIMLPVLWLLFIMALALTPWYATYTPALLVGLPAAAIPTVFIFLRPGARITRSLVAVALMVLSALHIHQAAGVTELHFGIFVLLAVLLCYRDWFVIVVAAVVIAVHHLSFNYLQEWGWGVYCFTEPGFGRVLAHAGYVVAETIALCIIAEWMRRDALQSAELRAMVDGLAGRKGQINLAPAQQAPRSAAALALHGALQSTFKAINRVNHGAQSIDQASAQIVRSAGQVHDGAVNQSRAVGHVLDNVGTLTDAVHANQQFAGDTSRKVQAANTLANNGNQAMGETVDTMRAINALSTQIADITGVIDGIAFQTNILALNASVEAARAGEQGRGFAVVASEVRSLAQRSADAAKEIRTLIDDSVAQISTGTERVENTGKLMAELVNSVQEVAHAFKDFANASQDQGSRLLEVGRSVADINTIVEQNLTQAAQMRDAAEVLQGQSEALADAVAVFALGRDGGIVSRFEDNTQPAMNNALGWA</sequence>
<dbReference type="InterPro" id="IPR004089">
    <property type="entry name" value="MCPsignal_dom"/>
</dbReference>
<comment type="similarity">
    <text evidence="2">Belongs to the methyl-accepting chemotaxis (MCP) protein family.</text>
</comment>
<feature type="transmembrane region" description="Helical" evidence="4">
    <location>
        <begin position="96"/>
        <end position="123"/>
    </location>
</feature>